<proteinExistence type="predicted"/>
<gene>
    <name evidence="1" type="ORF">BSL82_15725</name>
</gene>
<name>A0A1L3ZY42_9SPHN</name>
<keyword evidence="2" id="KW-1185">Reference proteome</keyword>
<evidence type="ECO:0000313" key="2">
    <source>
        <dbReference type="Proteomes" id="UP000182063"/>
    </source>
</evidence>
<reference evidence="2" key="1">
    <citation type="submission" date="2016-11" db="EMBL/GenBank/DDBJ databases">
        <title>Complete Genome Sequence of alachlor-degrading Sphingomonas sp. strain JJ-A5.</title>
        <authorList>
            <person name="Lee H."/>
            <person name="Ka J.-O."/>
        </authorList>
    </citation>
    <scope>NUCLEOTIDE SEQUENCE [LARGE SCALE GENOMIC DNA]</scope>
    <source>
        <strain evidence="2">JJ-A5</strain>
    </source>
</reference>
<dbReference type="EMBL" id="CP018221">
    <property type="protein sequence ID" value="API60554.1"/>
    <property type="molecule type" value="Genomic_DNA"/>
</dbReference>
<evidence type="ECO:0000313" key="1">
    <source>
        <dbReference type="EMBL" id="API60554.1"/>
    </source>
</evidence>
<dbReference type="AlphaFoldDB" id="A0A1L3ZY42"/>
<dbReference type="KEGG" id="sphj:BSL82_15725"/>
<accession>A0A1L3ZY42</accession>
<sequence>MVRLPRDVHLTERGKGLADLAYKLDLGVAFCAADQRDAVFFIEGAEPIMCGRIILRAPAIV</sequence>
<dbReference type="STRING" id="1921510.BSL82_15725"/>
<protein>
    <submittedName>
        <fullName evidence="1">Uncharacterized protein</fullName>
    </submittedName>
</protein>
<dbReference type="RefSeq" id="WP_072598218.1">
    <property type="nucleotide sequence ID" value="NZ_CP018221.1"/>
</dbReference>
<dbReference type="Proteomes" id="UP000182063">
    <property type="component" value="Chromosome"/>
</dbReference>
<organism evidence="1 2">
    <name type="scientific">Tardibacter chloracetimidivorans</name>
    <dbReference type="NCBI Taxonomy" id="1921510"/>
    <lineage>
        <taxon>Bacteria</taxon>
        <taxon>Pseudomonadati</taxon>
        <taxon>Pseudomonadota</taxon>
        <taxon>Alphaproteobacteria</taxon>
        <taxon>Sphingomonadales</taxon>
        <taxon>Sphingomonadaceae</taxon>
        <taxon>Tardibacter</taxon>
    </lineage>
</organism>